<dbReference type="Proteomes" id="UP000273405">
    <property type="component" value="Unassembled WGS sequence"/>
</dbReference>
<comment type="caution">
    <text evidence="2">The sequence shown here is derived from an EMBL/GenBank/DDBJ whole genome shotgun (WGS) entry which is preliminary data.</text>
</comment>
<gene>
    <name evidence="2" type="ORF">D7X12_04295</name>
</gene>
<evidence type="ECO:0000313" key="3">
    <source>
        <dbReference type="Proteomes" id="UP000273405"/>
    </source>
</evidence>
<protein>
    <submittedName>
        <fullName evidence="2">Uncharacterized protein</fullName>
    </submittedName>
</protein>
<keyword evidence="3" id="KW-1185">Reference proteome</keyword>
<accession>A0A3A8NRW4</accession>
<proteinExistence type="predicted"/>
<organism evidence="2 3">
    <name type="scientific">Corallococcus sicarius</name>
    <dbReference type="NCBI Taxonomy" id="2316726"/>
    <lineage>
        <taxon>Bacteria</taxon>
        <taxon>Pseudomonadati</taxon>
        <taxon>Myxococcota</taxon>
        <taxon>Myxococcia</taxon>
        <taxon>Myxococcales</taxon>
        <taxon>Cystobacterineae</taxon>
        <taxon>Myxococcaceae</taxon>
        <taxon>Corallococcus</taxon>
    </lineage>
</organism>
<dbReference type="AlphaFoldDB" id="A0A3A8NRW4"/>
<dbReference type="EMBL" id="RAWG01000016">
    <property type="protein sequence ID" value="RKH46958.1"/>
    <property type="molecule type" value="Genomic_DNA"/>
</dbReference>
<evidence type="ECO:0000313" key="2">
    <source>
        <dbReference type="EMBL" id="RKH46958.1"/>
    </source>
</evidence>
<evidence type="ECO:0000256" key="1">
    <source>
        <dbReference type="SAM" id="MobiDB-lite"/>
    </source>
</evidence>
<name>A0A3A8NRW4_9BACT</name>
<feature type="region of interest" description="Disordered" evidence="1">
    <location>
        <begin position="104"/>
        <end position="124"/>
    </location>
</feature>
<sequence>MDANGTRFHLLLGRDDWGRCSSGGHPLAKGWDGVSGTPPDLSWDAVRAEVSLRAELYQFVAGTGDRQPKLEDRRGAARDRYGNFYWIGADGRTVKVLSSGSRRTTDFWPVAPEPLPAPRGGGFG</sequence>
<reference evidence="3" key="1">
    <citation type="submission" date="2018-09" db="EMBL/GenBank/DDBJ databases">
        <authorList>
            <person name="Livingstone P.G."/>
            <person name="Whitworth D.E."/>
        </authorList>
    </citation>
    <scope>NUCLEOTIDE SEQUENCE [LARGE SCALE GENOMIC DNA]</scope>
    <source>
        <strain evidence="3">CA040B</strain>
    </source>
</reference>
<feature type="non-terminal residue" evidence="2">
    <location>
        <position position="124"/>
    </location>
</feature>
<dbReference type="RefSeq" id="WP_208718810.1">
    <property type="nucleotide sequence ID" value="NZ_RAWG01000016.1"/>
</dbReference>